<gene>
    <name evidence="2" type="ORF">FDK13_17240</name>
</gene>
<dbReference type="AlphaFoldDB" id="A0A4U6D926"/>
<proteinExistence type="predicted"/>
<protein>
    <submittedName>
        <fullName evidence="2">Uncharacterized protein</fullName>
    </submittedName>
</protein>
<evidence type="ECO:0000313" key="3">
    <source>
        <dbReference type="Proteomes" id="UP000304900"/>
    </source>
</evidence>
<feature type="chain" id="PRO_5020761953" evidence="1">
    <location>
        <begin position="21"/>
        <end position="72"/>
    </location>
</feature>
<comment type="caution">
    <text evidence="2">The sequence shown here is derived from an EMBL/GenBank/DDBJ whole genome shotgun (WGS) entry which is preliminary data.</text>
</comment>
<dbReference type="Proteomes" id="UP000304900">
    <property type="component" value="Unassembled WGS sequence"/>
</dbReference>
<name>A0A4U6D926_9BACT</name>
<evidence type="ECO:0000256" key="1">
    <source>
        <dbReference type="SAM" id="SignalP"/>
    </source>
</evidence>
<sequence>MKQFLLFTIPLTLISLNANAQFAAGAKGFHIVKGTPVALDGLTLIPDPGDLTLTNKILSVTSIPVQATHRQY</sequence>
<feature type="signal peptide" evidence="1">
    <location>
        <begin position="1"/>
        <end position="20"/>
    </location>
</feature>
<reference evidence="2 3" key="1">
    <citation type="submission" date="2019-05" db="EMBL/GenBank/DDBJ databases">
        <title>Dyadobacter AR-3-8 sp. nov., isolated from arctic soil.</title>
        <authorList>
            <person name="Chaudhary D.K."/>
        </authorList>
    </citation>
    <scope>NUCLEOTIDE SEQUENCE [LARGE SCALE GENOMIC DNA]</scope>
    <source>
        <strain evidence="2 3">AR-3-8</strain>
    </source>
</reference>
<dbReference type="RefSeq" id="WP_137341258.1">
    <property type="nucleotide sequence ID" value="NZ_BSQH01000003.1"/>
</dbReference>
<keyword evidence="1" id="KW-0732">Signal</keyword>
<dbReference type="EMBL" id="SZVO01000008">
    <property type="protein sequence ID" value="TKT90714.1"/>
    <property type="molecule type" value="Genomic_DNA"/>
</dbReference>
<evidence type="ECO:0000313" key="2">
    <source>
        <dbReference type="EMBL" id="TKT90714.1"/>
    </source>
</evidence>
<accession>A0A4U6D926</accession>
<keyword evidence="3" id="KW-1185">Reference proteome</keyword>
<organism evidence="2 3">
    <name type="scientific">Dyadobacter frigoris</name>
    <dbReference type="NCBI Taxonomy" id="2576211"/>
    <lineage>
        <taxon>Bacteria</taxon>
        <taxon>Pseudomonadati</taxon>
        <taxon>Bacteroidota</taxon>
        <taxon>Cytophagia</taxon>
        <taxon>Cytophagales</taxon>
        <taxon>Spirosomataceae</taxon>
        <taxon>Dyadobacter</taxon>
    </lineage>
</organism>